<dbReference type="Gene3D" id="3.40.50.150">
    <property type="entry name" value="Vaccinia Virus protein VP39"/>
    <property type="match status" value="1"/>
</dbReference>
<reference evidence="2 3" key="1">
    <citation type="submission" date="2022-05" db="EMBL/GenBank/DDBJ databases">
        <authorList>
            <consortium name="Genoscope - CEA"/>
            <person name="William W."/>
        </authorList>
    </citation>
    <scope>NUCLEOTIDE SEQUENCE [LARGE SCALE GENOMIC DNA]</scope>
</reference>
<evidence type="ECO:0000313" key="3">
    <source>
        <dbReference type="Proteomes" id="UP001159405"/>
    </source>
</evidence>
<protein>
    <recommendedName>
        <fullName evidence="1">Methyltransferase domain-containing protein</fullName>
    </recommendedName>
</protein>
<dbReference type="CDD" id="cd02440">
    <property type="entry name" value="AdoMet_MTases"/>
    <property type="match status" value="1"/>
</dbReference>
<evidence type="ECO:0000313" key="2">
    <source>
        <dbReference type="EMBL" id="CAH3106910.1"/>
    </source>
</evidence>
<dbReference type="EMBL" id="CALNXK010000019">
    <property type="protein sequence ID" value="CAH3106910.1"/>
    <property type="molecule type" value="Genomic_DNA"/>
</dbReference>
<evidence type="ECO:0000259" key="1">
    <source>
        <dbReference type="Pfam" id="PF13847"/>
    </source>
</evidence>
<gene>
    <name evidence="2" type="ORF">PLOB_00015007</name>
</gene>
<feature type="domain" description="Methyltransferase" evidence="1">
    <location>
        <begin position="37"/>
        <end position="147"/>
    </location>
</feature>
<dbReference type="InterPro" id="IPR025714">
    <property type="entry name" value="Methyltranfer_dom"/>
</dbReference>
<sequence length="270" mass="30309">MADSNSNSIVAEGYRQAAISVQKLDNETFIQTNVCPKDGDIILDLGCGTGELSSYLAELVGPGGKVIGVDPDNERIQLAKETHKQVKNLSFLEGSSLTFPRIGLEPCDIIFSNYALHFMKKKQQVFNNLFTCLKPGGKIAFQCISQLPPFERNAYVLLNPENADRILGMYHCEGKTKIEQYCLSAGFEITRSVQTECVELVFEYVEELLKWHWSTTHGVFDPSLVTEERLQKYLAPYTDENGKPCLDFRGMKHEMPVCQLLAIKKASERA</sequence>
<dbReference type="InterPro" id="IPR029063">
    <property type="entry name" value="SAM-dependent_MTases_sf"/>
</dbReference>
<dbReference type="Pfam" id="PF13847">
    <property type="entry name" value="Methyltransf_31"/>
    <property type="match status" value="1"/>
</dbReference>
<keyword evidence="3" id="KW-1185">Reference proteome</keyword>
<organism evidence="2 3">
    <name type="scientific">Porites lobata</name>
    <dbReference type="NCBI Taxonomy" id="104759"/>
    <lineage>
        <taxon>Eukaryota</taxon>
        <taxon>Metazoa</taxon>
        <taxon>Cnidaria</taxon>
        <taxon>Anthozoa</taxon>
        <taxon>Hexacorallia</taxon>
        <taxon>Scleractinia</taxon>
        <taxon>Fungiina</taxon>
        <taxon>Poritidae</taxon>
        <taxon>Porites</taxon>
    </lineage>
</organism>
<dbReference type="PANTHER" id="PTHR43861">
    <property type="entry name" value="TRANS-ACONITATE 2-METHYLTRANSFERASE-RELATED"/>
    <property type="match status" value="1"/>
</dbReference>
<name>A0ABN8NEY0_9CNID</name>
<accession>A0ABN8NEY0</accession>
<comment type="caution">
    <text evidence="2">The sequence shown here is derived from an EMBL/GenBank/DDBJ whole genome shotgun (WGS) entry which is preliminary data.</text>
</comment>
<dbReference type="Proteomes" id="UP001159405">
    <property type="component" value="Unassembled WGS sequence"/>
</dbReference>
<proteinExistence type="predicted"/>
<dbReference type="PANTHER" id="PTHR43861:SF1">
    <property type="entry name" value="TRANS-ACONITATE 2-METHYLTRANSFERASE"/>
    <property type="match status" value="1"/>
</dbReference>
<dbReference type="SUPFAM" id="SSF53335">
    <property type="entry name" value="S-adenosyl-L-methionine-dependent methyltransferases"/>
    <property type="match status" value="1"/>
</dbReference>